<dbReference type="InterPro" id="IPR017453">
    <property type="entry name" value="GCV_H_sub"/>
</dbReference>
<dbReference type="EMBL" id="BSOR01000020">
    <property type="protein sequence ID" value="GLR63838.1"/>
    <property type="molecule type" value="Genomic_DNA"/>
</dbReference>
<dbReference type="HAMAP" id="MF_00272">
    <property type="entry name" value="GcvH"/>
    <property type="match status" value="1"/>
</dbReference>
<accession>A0ABQ5ZXP1</accession>
<sequence>MSNEQRFNTTHQWAKRINETQVSVGISQHAEDALGDIVYVELPELGKEVVAGEVLAGIESVKTASDIQSPVSGKLIACNTDLEDTPEVLNEAPLLTWIFVLEADADQLDKEWQTLLDTAAYEVLLASL</sequence>
<dbReference type="InterPro" id="IPR000089">
    <property type="entry name" value="Biotin_lipoyl"/>
</dbReference>
<evidence type="ECO:0000313" key="5">
    <source>
        <dbReference type="EMBL" id="GLR63838.1"/>
    </source>
</evidence>
<feature type="domain" description="Lipoyl-binding" evidence="4">
    <location>
        <begin position="21"/>
        <end position="102"/>
    </location>
</feature>
<dbReference type="Gene3D" id="2.40.50.100">
    <property type="match status" value="1"/>
</dbReference>
<comment type="function">
    <text evidence="3">The glycine cleavage system catalyzes the degradation of glycine. The H protein shuttles the methylamine group of glycine from the P protein to the T protein.</text>
</comment>
<dbReference type="InterPro" id="IPR011053">
    <property type="entry name" value="Single_hybrid_motif"/>
</dbReference>
<dbReference type="CDD" id="cd06848">
    <property type="entry name" value="GCS_H"/>
    <property type="match status" value="1"/>
</dbReference>
<dbReference type="SUPFAM" id="SSF51230">
    <property type="entry name" value="Single hybrid motif"/>
    <property type="match status" value="1"/>
</dbReference>
<evidence type="ECO:0000256" key="2">
    <source>
        <dbReference type="ARBA" id="ARBA00022823"/>
    </source>
</evidence>
<dbReference type="InterPro" id="IPR002930">
    <property type="entry name" value="GCV_H"/>
</dbReference>
<dbReference type="PROSITE" id="PS00189">
    <property type="entry name" value="LIPOYL"/>
    <property type="match status" value="1"/>
</dbReference>
<protein>
    <recommendedName>
        <fullName evidence="3">Glycine cleavage system H protein</fullName>
    </recommendedName>
</protein>
<dbReference type="Proteomes" id="UP001156682">
    <property type="component" value="Unassembled WGS sequence"/>
</dbReference>
<dbReference type="NCBIfam" id="NF002270">
    <property type="entry name" value="PRK01202.1"/>
    <property type="match status" value="1"/>
</dbReference>
<gene>
    <name evidence="5" type="primary">gcvH2</name>
    <name evidence="3" type="synonym">gcvH</name>
    <name evidence="5" type="ORF">GCM10007878_12750</name>
</gene>
<dbReference type="PANTHER" id="PTHR11715">
    <property type="entry name" value="GLYCINE CLEAVAGE SYSTEM H PROTEIN"/>
    <property type="match status" value="1"/>
</dbReference>
<dbReference type="InterPro" id="IPR003016">
    <property type="entry name" value="2-oxoA_DH_lipoyl-BS"/>
</dbReference>
<dbReference type="Pfam" id="PF01597">
    <property type="entry name" value="GCV_H"/>
    <property type="match status" value="1"/>
</dbReference>
<comment type="subunit">
    <text evidence="3">The glycine cleavage system is composed of four proteins: P, T, L and H.</text>
</comment>
<proteinExistence type="inferred from homology"/>
<comment type="caution">
    <text evidence="5">The sequence shown here is derived from an EMBL/GenBank/DDBJ whole genome shotgun (WGS) entry which is preliminary data.</text>
</comment>
<keyword evidence="2 3" id="KW-0450">Lipoyl</keyword>
<dbReference type="NCBIfam" id="TIGR00527">
    <property type="entry name" value="gcvH"/>
    <property type="match status" value="1"/>
</dbReference>
<evidence type="ECO:0000256" key="1">
    <source>
        <dbReference type="ARBA" id="ARBA00009249"/>
    </source>
</evidence>
<comment type="cofactor">
    <cofactor evidence="3">
        <name>(R)-lipoate</name>
        <dbReference type="ChEBI" id="CHEBI:83088"/>
    </cofactor>
    <text evidence="3">Binds 1 lipoyl cofactor covalently.</text>
</comment>
<dbReference type="PANTHER" id="PTHR11715:SF3">
    <property type="entry name" value="GLYCINE CLEAVAGE SYSTEM H PROTEIN-RELATED"/>
    <property type="match status" value="1"/>
</dbReference>
<feature type="modified residue" description="N6-lipoyllysine" evidence="3">
    <location>
        <position position="62"/>
    </location>
</feature>
<evidence type="ECO:0000256" key="3">
    <source>
        <dbReference type="HAMAP-Rule" id="MF_00272"/>
    </source>
</evidence>
<organism evidence="5 6">
    <name type="scientific">Marinospirillum insulare</name>
    <dbReference type="NCBI Taxonomy" id="217169"/>
    <lineage>
        <taxon>Bacteria</taxon>
        <taxon>Pseudomonadati</taxon>
        <taxon>Pseudomonadota</taxon>
        <taxon>Gammaproteobacteria</taxon>
        <taxon>Oceanospirillales</taxon>
        <taxon>Oceanospirillaceae</taxon>
        <taxon>Marinospirillum</taxon>
    </lineage>
</organism>
<dbReference type="InterPro" id="IPR033753">
    <property type="entry name" value="GCV_H/Fam206"/>
</dbReference>
<dbReference type="RefSeq" id="WP_027850665.1">
    <property type="nucleotide sequence ID" value="NZ_BSOR01000020.1"/>
</dbReference>
<dbReference type="PROSITE" id="PS50968">
    <property type="entry name" value="BIOTINYL_LIPOYL"/>
    <property type="match status" value="1"/>
</dbReference>
<name>A0ABQ5ZXP1_9GAMM</name>
<evidence type="ECO:0000313" key="6">
    <source>
        <dbReference type="Proteomes" id="UP001156682"/>
    </source>
</evidence>
<keyword evidence="6" id="KW-1185">Reference proteome</keyword>
<evidence type="ECO:0000259" key="4">
    <source>
        <dbReference type="PROSITE" id="PS50968"/>
    </source>
</evidence>
<reference evidence="6" key="1">
    <citation type="journal article" date="2019" name="Int. J. Syst. Evol. Microbiol.">
        <title>The Global Catalogue of Microorganisms (GCM) 10K type strain sequencing project: providing services to taxonomists for standard genome sequencing and annotation.</title>
        <authorList>
            <consortium name="The Broad Institute Genomics Platform"/>
            <consortium name="The Broad Institute Genome Sequencing Center for Infectious Disease"/>
            <person name="Wu L."/>
            <person name="Ma J."/>
        </authorList>
    </citation>
    <scope>NUCLEOTIDE SEQUENCE [LARGE SCALE GENOMIC DNA]</scope>
    <source>
        <strain evidence="6">NBRC 100033</strain>
    </source>
</reference>
<comment type="similarity">
    <text evidence="1 3">Belongs to the GcvH family.</text>
</comment>